<dbReference type="InterPro" id="IPR058925">
    <property type="entry name" value="zf-C2H2_AcuF"/>
</dbReference>
<dbReference type="Pfam" id="PF26082">
    <property type="entry name" value="zf-C2H2_AcuF"/>
    <property type="match status" value="1"/>
</dbReference>
<keyword evidence="2" id="KW-0040">ANK repeat</keyword>
<evidence type="ECO:0000259" key="4">
    <source>
        <dbReference type="Pfam" id="PF24883"/>
    </source>
</evidence>
<accession>A0A9P9J5C6</accession>
<protein>
    <recommendedName>
        <fullName evidence="8">NACHT domain-containing protein</fullName>
    </recommendedName>
</protein>
<dbReference type="Gene3D" id="1.25.40.20">
    <property type="entry name" value="Ankyrin repeat-containing domain"/>
    <property type="match status" value="1"/>
</dbReference>
<evidence type="ECO:0008006" key="8">
    <source>
        <dbReference type="Google" id="ProtNLM"/>
    </source>
</evidence>
<evidence type="ECO:0000313" key="7">
    <source>
        <dbReference type="Proteomes" id="UP000717696"/>
    </source>
</evidence>
<dbReference type="InterPro" id="IPR056884">
    <property type="entry name" value="NPHP3-like_N"/>
</dbReference>
<dbReference type="InterPro" id="IPR027417">
    <property type="entry name" value="P-loop_NTPase"/>
</dbReference>
<evidence type="ECO:0000256" key="2">
    <source>
        <dbReference type="PROSITE-ProRule" id="PRU00023"/>
    </source>
</evidence>
<reference evidence="6" key="1">
    <citation type="journal article" date="2021" name="Nat. Commun.">
        <title>Genetic determinants of endophytism in the Arabidopsis root mycobiome.</title>
        <authorList>
            <person name="Mesny F."/>
            <person name="Miyauchi S."/>
            <person name="Thiergart T."/>
            <person name="Pickel B."/>
            <person name="Atanasova L."/>
            <person name="Karlsson M."/>
            <person name="Huettel B."/>
            <person name="Barry K.W."/>
            <person name="Haridas S."/>
            <person name="Chen C."/>
            <person name="Bauer D."/>
            <person name="Andreopoulos W."/>
            <person name="Pangilinan J."/>
            <person name="LaButti K."/>
            <person name="Riley R."/>
            <person name="Lipzen A."/>
            <person name="Clum A."/>
            <person name="Drula E."/>
            <person name="Henrissat B."/>
            <person name="Kohler A."/>
            <person name="Grigoriev I.V."/>
            <person name="Martin F.M."/>
            <person name="Hacquard S."/>
        </authorList>
    </citation>
    <scope>NUCLEOTIDE SEQUENCE</scope>
    <source>
        <strain evidence="6">MPI-CAGE-AT-0021</strain>
    </source>
</reference>
<dbReference type="PROSITE" id="PS50088">
    <property type="entry name" value="ANK_REPEAT"/>
    <property type="match status" value="3"/>
</dbReference>
<keyword evidence="7" id="KW-1185">Reference proteome</keyword>
<dbReference type="EMBL" id="JAGMUU010000011">
    <property type="protein sequence ID" value="KAH7142889.1"/>
    <property type="molecule type" value="Genomic_DNA"/>
</dbReference>
<dbReference type="SMART" id="SM00248">
    <property type="entry name" value="ANK"/>
    <property type="match status" value="5"/>
</dbReference>
<dbReference type="InterPro" id="IPR002110">
    <property type="entry name" value="Ankyrin_rpt"/>
</dbReference>
<evidence type="ECO:0000256" key="3">
    <source>
        <dbReference type="SAM" id="MobiDB-lite"/>
    </source>
</evidence>
<organism evidence="6 7">
    <name type="scientific">Dactylonectria estremocensis</name>
    <dbReference type="NCBI Taxonomy" id="1079267"/>
    <lineage>
        <taxon>Eukaryota</taxon>
        <taxon>Fungi</taxon>
        <taxon>Dikarya</taxon>
        <taxon>Ascomycota</taxon>
        <taxon>Pezizomycotina</taxon>
        <taxon>Sordariomycetes</taxon>
        <taxon>Hypocreomycetidae</taxon>
        <taxon>Hypocreales</taxon>
        <taxon>Nectriaceae</taxon>
        <taxon>Dactylonectria</taxon>
    </lineage>
</organism>
<dbReference type="SUPFAM" id="SSF52540">
    <property type="entry name" value="P-loop containing nucleoside triphosphate hydrolases"/>
    <property type="match status" value="1"/>
</dbReference>
<evidence type="ECO:0000313" key="6">
    <source>
        <dbReference type="EMBL" id="KAH7142889.1"/>
    </source>
</evidence>
<name>A0A9P9J5C6_9HYPO</name>
<feature type="repeat" description="ANK" evidence="2">
    <location>
        <begin position="862"/>
        <end position="894"/>
    </location>
</feature>
<feature type="repeat" description="ANK" evidence="2">
    <location>
        <begin position="829"/>
        <end position="861"/>
    </location>
</feature>
<sequence length="1527" mass="170863">MVSDPLSTAASIFALMQLAGKVVSYLRDVKGASAECKSIMVEASHIRGLLASLEETVQASNSASWASAMEALNDDKGPLAQVGEILETLRIQLEKTASGGRITRLTKALQWPFQKSQADSLLRSLQRQKMLSTLALQNDHLALSLEIQDEVHDISTAVKNLRSDLQVRRLRQDDLEAQEVLRWISPLNFKSRHLDIFALREGNTGTWILESEKFQTWINGTPKTLFCQGIPGAGKTIIASVIVDHLQTAFPEDEVGIACVYCNRQENQRVRQQSTTNLLGSLIRQFEESRPSDLSTLKELQVRFRDRRRDNLISDFVSILKAKIEEYHRAFLVVDGLDECPADTRDEFIEILQQLGPKVNIALMSRDITAQEAEFDNMIQMEIRATSEDLTDYVDARIQSSKYLRKHIGGDAQLWKTLHASISATAKGMFLMSKLHLDLLDKQAKRAKWALVQAMHKLPESLDATYDEAFERINGQCPEDVDVGHRVLAWVCLSPQPLHVKQLQYALLIQPGDEQVDEELLDSPEYLLTKCAGLVEVDCSSRLVRFVQGTVLHYLSRNPQKLNRNKEYLTQTCLAYLLASNFLADTAGVPNLNDTDSIQSVRFPDLERGSQDGPQGMTKTDLEIFGFRDKFPFTTYLVDQLHFLLVGDPCEESDRLLMALFSDDDRLWRYYDVRRWLSLYLGLGEPVLGIPRTPLLLAVELDLPQIVLRIVKDILKEETQNEPPLERSERPRLTTTSLRTVSALALNFAALRGRPNTLRSLLAKGADINALTPVFALTSRGIKTYSLTNSAGDIILYSPLCHAIYGGHLAIVEMLLGLGANLDLDATSQTQHPLQLAIERKDASILKFLLANGASANTTFRQGDTILHSAVKWSNIACVDILLESGALVDAMNDNNESPLYIAVIENNQDAVSSLVRFGARPKMLLTCPKDQGGQMAKLETLLTQESDENLRFFFQQFSATSIVLDATCVLGLFRELLSVVLSRPDDRQEPYVDIGNVDHQLARFNRWSGNIGVFAGGYGSLDYRLRENERIQNRVRLLLKELQECLQEALGAGTSSILHNDGSVANSPSEKFDADRSSPLSESSDSSWPSLSDDFPDDDFHIAGRNIQKCIDSLYSASAVLHSATHGISWDKTNYRIKDEEGNDIDDAFASYAFQLAKFRFPEAQDAILQRIADAITRRRRNFLFRQKFQERLRAVSVFESKESRNTVRSPQSTEAAGLKDDIRVKEALSKLKPPDTDSDSGEEEQLILEQTSAIKLGAAWQLDDAHQFESALDVSSVATTGTTGSGYHEHVIALPPIPDIPVGSKEVECPYCFMILFEKELTGHRWKQHVLKDLRPYLCLAPHCSDQGQLFHDRKEWTRHMVDHATIWKCPVGCGTFDNMDDFKIHVAAAHSAVISQTEALAQLSKIPDPVGLFDSCPLCGFKQSNSSSQAFYKHLGGHLEVISLVSLPWAAKDKDDDDDLNSRRLDSIRSSLKQSLVSWMSGSDGQSIVSQRQRDAEWGFAYWSQAATDRKSQGLVRSISNMTW</sequence>
<dbReference type="PANTHER" id="PTHR10039:SF15">
    <property type="entry name" value="NACHT DOMAIN-CONTAINING PROTEIN"/>
    <property type="match status" value="1"/>
</dbReference>
<dbReference type="PROSITE" id="PS50297">
    <property type="entry name" value="ANK_REP_REGION"/>
    <property type="match status" value="1"/>
</dbReference>
<dbReference type="SUPFAM" id="SSF48403">
    <property type="entry name" value="Ankyrin repeat"/>
    <property type="match status" value="1"/>
</dbReference>
<dbReference type="OrthoDB" id="1577640at2759"/>
<dbReference type="Pfam" id="PF00023">
    <property type="entry name" value="Ank"/>
    <property type="match status" value="1"/>
</dbReference>
<dbReference type="PANTHER" id="PTHR10039">
    <property type="entry name" value="AMELOGENIN"/>
    <property type="match status" value="1"/>
</dbReference>
<feature type="repeat" description="ANK" evidence="2">
    <location>
        <begin position="741"/>
        <end position="773"/>
    </location>
</feature>
<feature type="domain" description="Oxidoreductase acuF-like C2H2 type zinc-finger" evidence="5">
    <location>
        <begin position="1307"/>
        <end position="1336"/>
    </location>
</feature>
<dbReference type="Proteomes" id="UP000717696">
    <property type="component" value="Unassembled WGS sequence"/>
</dbReference>
<gene>
    <name evidence="6" type="ORF">B0J13DRAFT_556150</name>
</gene>
<evidence type="ECO:0000256" key="1">
    <source>
        <dbReference type="ARBA" id="ARBA00022737"/>
    </source>
</evidence>
<proteinExistence type="predicted"/>
<dbReference type="InterPro" id="IPR036770">
    <property type="entry name" value="Ankyrin_rpt-contain_sf"/>
</dbReference>
<keyword evidence="1" id="KW-0677">Repeat</keyword>
<comment type="caution">
    <text evidence="6">The sequence shown here is derived from an EMBL/GenBank/DDBJ whole genome shotgun (WGS) entry which is preliminary data.</text>
</comment>
<dbReference type="Pfam" id="PF24883">
    <property type="entry name" value="NPHP3_N"/>
    <property type="match status" value="1"/>
</dbReference>
<dbReference type="Gene3D" id="3.40.50.300">
    <property type="entry name" value="P-loop containing nucleotide triphosphate hydrolases"/>
    <property type="match status" value="1"/>
</dbReference>
<feature type="domain" description="Nephrocystin 3-like N-terminal" evidence="4">
    <location>
        <begin position="203"/>
        <end position="366"/>
    </location>
</feature>
<dbReference type="Pfam" id="PF12796">
    <property type="entry name" value="Ank_2"/>
    <property type="match status" value="1"/>
</dbReference>
<evidence type="ECO:0000259" key="5">
    <source>
        <dbReference type="Pfam" id="PF26082"/>
    </source>
</evidence>
<feature type="compositionally biased region" description="Low complexity" evidence="3">
    <location>
        <begin position="1078"/>
        <end position="1093"/>
    </location>
</feature>
<feature type="region of interest" description="Disordered" evidence="3">
    <location>
        <begin position="1064"/>
        <end position="1093"/>
    </location>
</feature>